<sequence>MAEIEHFIHPDKKFHPKFSTVENLVVNLYSSKNQLENLDPIEICLCDAVQQQVIANNVLAYYIGRTLLFMIKIGIDTSRVRFRQHLPKEKAHYACDCWDCEIHSYHGWVECVGIADRTCFDLAQHEQHSGQNMKFSEHLTTPIKTIVPNVVLNKSIIGKEFRSDAKDLLALLSNLSVEQALTLKKDLKHGVHCVELEGKNFTVTKEMVTSVDIEEKDVYVQEYYPHVVEPSFGIGRILYSLLSHTCMYREQDEQRIWFKFGIGIAPIKCLILPLSHKSEFQPVIQKIVEHLSMHTISYRVDDMNTSIGRRYARGDELGIPFAITVDFDTLNNKPETVTLRERNSTAQIRIEISDIGEILEDLMREKIDWVSLVKKYGMYEGQTSIS</sequence>
<reference evidence="2 3" key="1">
    <citation type="journal article" date="2014" name="Genome Biol. Evol.">
        <title>The genome of the myxosporean Thelohanellus kitauei shows adaptations to nutrient acquisition within its fish host.</title>
        <authorList>
            <person name="Yang Y."/>
            <person name="Xiong J."/>
            <person name="Zhou Z."/>
            <person name="Huo F."/>
            <person name="Miao W."/>
            <person name="Ran C."/>
            <person name="Liu Y."/>
            <person name="Zhang J."/>
            <person name="Feng J."/>
            <person name="Wang M."/>
            <person name="Wang M."/>
            <person name="Wang L."/>
            <person name="Yao B."/>
        </authorList>
    </citation>
    <scope>NUCLEOTIDE SEQUENCE [LARGE SCALE GENOMIC DNA]</scope>
    <source>
        <strain evidence="2">Wuqing</strain>
    </source>
</reference>
<dbReference type="OMA" id="NGHITIQ"/>
<evidence type="ECO:0000313" key="3">
    <source>
        <dbReference type="Proteomes" id="UP000031668"/>
    </source>
</evidence>
<dbReference type="PANTHER" id="PTHR10745">
    <property type="entry name" value="GLYCYL-TRNA SYNTHETASE/DNA POLYMERASE SUBUNIT GAMMA-2"/>
    <property type="match status" value="1"/>
</dbReference>
<dbReference type="PRINTS" id="PR01043">
    <property type="entry name" value="TRNASYNTHGLY"/>
</dbReference>
<accession>A0A0C2IX61</accession>
<dbReference type="OrthoDB" id="57698at2759"/>
<keyword evidence="2" id="KW-0436">Ligase</keyword>
<dbReference type="InterPro" id="IPR045864">
    <property type="entry name" value="aa-tRNA-synth_II/BPL/LPL"/>
</dbReference>
<evidence type="ECO:0000259" key="1">
    <source>
        <dbReference type="Pfam" id="PF03129"/>
    </source>
</evidence>
<dbReference type="InterPro" id="IPR027031">
    <property type="entry name" value="Gly-tRNA_synthase/POLG2"/>
</dbReference>
<comment type="caution">
    <text evidence="2">The sequence shown here is derived from an EMBL/GenBank/DDBJ whole genome shotgun (WGS) entry which is preliminary data.</text>
</comment>
<dbReference type="Gene3D" id="3.30.930.10">
    <property type="entry name" value="Bira Bifunctional Protein, Domain 2"/>
    <property type="match status" value="2"/>
</dbReference>
<gene>
    <name evidence="2" type="ORF">RF11_15712</name>
</gene>
<proteinExistence type="predicted"/>
<organism evidence="2 3">
    <name type="scientific">Thelohanellus kitauei</name>
    <name type="common">Myxosporean</name>
    <dbReference type="NCBI Taxonomy" id="669202"/>
    <lineage>
        <taxon>Eukaryota</taxon>
        <taxon>Metazoa</taxon>
        <taxon>Cnidaria</taxon>
        <taxon>Myxozoa</taxon>
        <taxon>Myxosporea</taxon>
        <taxon>Bivalvulida</taxon>
        <taxon>Platysporina</taxon>
        <taxon>Myxobolidae</taxon>
        <taxon>Thelohanellus</taxon>
    </lineage>
</organism>
<keyword evidence="3" id="KW-1185">Reference proteome</keyword>
<evidence type="ECO:0000313" key="2">
    <source>
        <dbReference type="EMBL" id="KII69929.1"/>
    </source>
</evidence>
<dbReference type="PANTHER" id="PTHR10745:SF0">
    <property type="entry name" value="GLYCINE--TRNA LIGASE"/>
    <property type="match status" value="1"/>
</dbReference>
<dbReference type="FunFam" id="3.40.50.800:FF:000004">
    <property type="entry name" value="Glycine--tRNA ligase 2"/>
    <property type="match status" value="1"/>
</dbReference>
<feature type="domain" description="Anticodon-binding" evidence="1">
    <location>
        <begin position="268"/>
        <end position="360"/>
    </location>
</feature>
<dbReference type="InterPro" id="IPR002315">
    <property type="entry name" value="tRNA-synt_gly"/>
</dbReference>
<dbReference type="InterPro" id="IPR036621">
    <property type="entry name" value="Anticodon-bd_dom_sf"/>
</dbReference>
<dbReference type="InterPro" id="IPR004154">
    <property type="entry name" value="Anticodon-bd"/>
</dbReference>
<dbReference type="SUPFAM" id="SSF52954">
    <property type="entry name" value="Class II aaRS ABD-related"/>
    <property type="match status" value="1"/>
</dbReference>
<name>A0A0C2IX61_THEKT</name>
<dbReference type="EMBL" id="JWZT01002253">
    <property type="protein sequence ID" value="KII69929.1"/>
    <property type="molecule type" value="Genomic_DNA"/>
</dbReference>
<dbReference type="Proteomes" id="UP000031668">
    <property type="component" value="Unassembled WGS sequence"/>
</dbReference>
<dbReference type="Gene3D" id="3.40.50.800">
    <property type="entry name" value="Anticodon-binding domain"/>
    <property type="match status" value="1"/>
</dbReference>
<dbReference type="GO" id="GO:0005739">
    <property type="term" value="C:mitochondrion"/>
    <property type="evidence" value="ECO:0007669"/>
    <property type="project" value="TreeGrafter"/>
</dbReference>
<dbReference type="NCBIfam" id="TIGR00389">
    <property type="entry name" value="glyS_dimeric"/>
    <property type="match status" value="1"/>
</dbReference>
<dbReference type="Pfam" id="PF03129">
    <property type="entry name" value="HGTP_anticodon"/>
    <property type="match status" value="1"/>
</dbReference>
<protein>
    <submittedName>
        <fullName evidence="2">Glycine--tRNA ligase</fullName>
    </submittedName>
</protein>
<dbReference type="SUPFAM" id="SSF55681">
    <property type="entry name" value="Class II aaRS and biotin synthetases"/>
    <property type="match status" value="1"/>
</dbReference>
<dbReference type="GO" id="GO:0004820">
    <property type="term" value="F:glycine-tRNA ligase activity"/>
    <property type="evidence" value="ECO:0007669"/>
    <property type="project" value="InterPro"/>
</dbReference>
<dbReference type="GO" id="GO:0005524">
    <property type="term" value="F:ATP binding"/>
    <property type="evidence" value="ECO:0007669"/>
    <property type="project" value="InterPro"/>
</dbReference>
<dbReference type="AlphaFoldDB" id="A0A0C2IX61"/>
<dbReference type="GO" id="GO:0070150">
    <property type="term" value="P:mitochondrial glycyl-tRNA aminoacylation"/>
    <property type="evidence" value="ECO:0007669"/>
    <property type="project" value="TreeGrafter"/>
</dbReference>